<feature type="compositionally biased region" description="Low complexity" evidence="1">
    <location>
        <begin position="274"/>
        <end position="283"/>
    </location>
</feature>
<dbReference type="InterPro" id="IPR031928">
    <property type="entry name" value="RsdA_SigD-bd"/>
</dbReference>
<evidence type="ECO:0000313" key="4">
    <source>
        <dbReference type="EMBL" id="MFC7244390.1"/>
    </source>
</evidence>
<feature type="transmembrane region" description="Helical" evidence="2">
    <location>
        <begin position="130"/>
        <end position="150"/>
    </location>
</feature>
<feature type="domain" description="Anti-sigma-D factor RsdA sigma factor binding region" evidence="3">
    <location>
        <begin position="3"/>
        <end position="41"/>
    </location>
</feature>
<feature type="compositionally biased region" description="Acidic residues" evidence="1">
    <location>
        <begin position="60"/>
        <end position="69"/>
    </location>
</feature>
<feature type="region of interest" description="Disordered" evidence="1">
    <location>
        <begin position="231"/>
        <end position="283"/>
    </location>
</feature>
<organism evidence="4 5">
    <name type="scientific">Catellatospora aurea</name>
    <dbReference type="NCBI Taxonomy" id="1337874"/>
    <lineage>
        <taxon>Bacteria</taxon>
        <taxon>Bacillati</taxon>
        <taxon>Actinomycetota</taxon>
        <taxon>Actinomycetes</taxon>
        <taxon>Micromonosporales</taxon>
        <taxon>Micromonosporaceae</taxon>
        <taxon>Catellatospora</taxon>
    </lineage>
</organism>
<feature type="compositionally biased region" description="Low complexity" evidence="1">
    <location>
        <begin position="251"/>
        <end position="263"/>
    </location>
</feature>
<evidence type="ECO:0000256" key="1">
    <source>
        <dbReference type="SAM" id="MobiDB-lite"/>
    </source>
</evidence>
<name>A0ABW2GZN3_9ACTN</name>
<evidence type="ECO:0000313" key="5">
    <source>
        <dbReference type="Proteomes" id="UP001596392"/>
    </source>
</evidence>
<dbReference type="Proteomes" id="UP001596392">
    <property type="component" value="Unassembled WGS sequence"/>
</dbReference>
<evidence type="ECO:0000256" key="2">
    <source>
        <dbReference type="SAM" id="Phobius"/>
    </source>
</evidence>
<gene>
    <name evidence="4" type="ORF">ACFQO7_18090</name>
</gene>
<proteinExistence type="predicted"/>
<sequence>MSTLDRDDALLDGLGLGGAAHTDDPLAGMLAAWRDDLVEPPFAPTLDLDIVEQAALADPIDLDSDDDEPPATVLRPAASGHSDASTAASHVVAAGAPASTGPAGSSRPPGRRAGPARPVRGARLRPGRMLLAAALLVAVFGGGVVLGAGAGQPGTPLWPVTQLVYAERADSRVAAQDTAELLARAERALREQRHGDAETLLRQAWDRLGEVREKSDHERLRAELTRLLTAFAADTTPTTAPLPTPTPAGSPAPSAGTATPTPGRTDRPSPSPTPASGSLLPGLLPSLPPILPSLLPDLPLL</sequence>
<keyword evidence="2" id="KW-0472">Membrane</keyword>
<evidence type="ECO:0000259" key="3">
    <source>
        <dbReference type="Pfam" id="PF16751"/>
    </source>
</evidence>
<accession>A0ABW2GZN3</accession>
<dbReference type="EMBL" id="JBHTAC010000016">
    <property type="protein sequence ID" value="MFC7244390.1"/>
    <property type="molecule type" value="Genomic_DNA"/>
</dbReference>
<reference evidence="5" key="1">
    <citation type="journal article" date="2019" name="Int. J. Syst. Evol. Microbiol.">
        <title>The Global Catalogue of Microorganisms (GCM) 10K type strain sequencing project: providing services to taxonomists for standard genome sequencing and annotation.</title>
        <authorList>
            <consortium name="The Broad Institute Genomics Platform"/>
            <consortium name="The Broad Institute Genome Sequencing Center for Infectious Disease"/>
            <person name="Wu L."/>
            <person name="Ma J."/>
        </authorList>
    </citation>
    <scope>NUCLEOTIDE SEQUENCE [LARGE SCALE GENOMIC DNA]</scope>
    <source>
        <strain evidence="5">CGMCC 1.9106</strain>
    </source>
</reference>
<comment type="caution">
    <text evidence="4">The sequence shown here is derived from an EMBL/GenBank/DDBJ whole genome shotgun (WGS) entry which is preliminary data.</text>
</comment>
<keyword evidence="5" id="KW-1185">Reference proteome</keyword>
<dbReference type="Pfam" id="PF16751">
    <property type="entry name" value="RsdA_SigD_bd"/>
    <property type="match status" value="1"/>
</dbReference>
<feature type="region of interest" description="Disordered" evidence="1">
    <location>
        <begin position="60"/>
        <end position="121"/>
    </location>
</feature>
<protein>
    <submittedName>
        <fullName evidence="4">Anti-sigma-D factor RsdA</fullName>
    </submittedName>
</protein>
<dbReference type="Gene3D" id="6.10.250.1300">
    <property type="match status" value="1"/>
</dbReference>
<feature type="compositionally biased region" description="Low complexity" evidence="1">
    <location>
        <begin position="82"/>
        <end position="119"/>
    </location>
</feature>
<keyword evidence="2" id="KW-1133">Transmembrane helix</keyword>
<keyword evidence="2" id="KW-0812">Transmembrane</keyword>
<dbReference type="RefSeq" id="WP_376807436.1">
    <property type="nucleotide sequence ID" value="NZ_JBHTAC010000016.1"/>
</dbReference>
<feature type="compositionally biased region" description="Pro residues" evidence="1">
    <location>
        <begin position="240"/>
        <end position="250"/>
    </location>
</feature>